<dbReference type="Proteomes" id="UP000567179">
    <property type="component" value="Unassembled WGS sequence"/>
</dbReference>
<comment type="caution">
    <text evidence="3">The sequence shown here is derived from an EMBL/GenBank/DDBJ whole genome shotgun (WGS) entry which is preliminary data.</text>
</comment>
<sequence length="664" mass="71582">MTVATSLSVDKTFKARIFVDKRKLPCYSAKSSRKSASCYVASQANKAFTVEFDRGNFEQHKLQIVLLIDGIKVDSRLQCPKDENADPQTRFEYLETDSGTKEFRFSEITADMIDGDTQNGAGSSEALPIGFGTIELVIYRAANVRRISQAKAEKQKDPEDNLVLPMLPRAALSNTYHRVVFADKDDSASQSDHESDCDSVTSCGSHDCNFDQKEQLATLTFKYRPLAVLQSVGVVNPRNTSNTPGVAATATAPRHSNRPRRSATSTSSAQGTSADLLSSTSTPPPRLATSGGSSASASGTRQPTSPAASASNSRLPQRNTQRALPTLAPRLDLTRLKIPSKPSIPSAATATAATFPSTTPKSSTTTRPHSGPLSNSFAPAPVFIERLRRPYAIQLVTAPPSSISASDAEQPEAKRPTRNANKTVELSASTSNSNLTTHSYTPEPTCAPVAEADAGHPDPSHGVPKQAKPSKIQTGTSISSGNDGGASGAGHQRRTEKPPGDSGETLTMPSLPAKTASHAQRFGQSGQAPAELAQTMSASATQKPVAPPAVSTKRPVRTKREPDIVVKSEPREVEVPPMDQDDENASADEDKQDKWDLERLKELHNRKRKRKQDCKARSGQMSVGDAEDDDVDDQISSLITKLTQSNKKRRMRRQKQDVIDLSWM</sequence>
<evidence type="ECO:0000313" key="4">
    <source>
        <dbReference type="Proteomes" id="UP000567179"/>
    </source>
</evidence>
<feature type="compositionally biased region" description="Low complexity" evidence="1">
    <location>
        <begin position="262"/>
        <end position="274"/>
    </location>
</feature>
<proteinExistence type="predicted"/>
<reference evidence="3 4" key="1">
    <citation type="journal article" date="2020" name="ISME J.">
        <title>Uncovering the hidden diversity of litter-decomposition mechanisms in mushroom-forming fungi.</title>
        <authorList>
            <person name="Floudas D."/>
            <person name="Bentzer J."/>
            <person name="Ahren D."/>
            <person name="Johansson T."/>
            <person name="Persson P."/>
            <person name="Tunlid A."/>
        </authorList>
    </citation>
    <scope>NUCLEOTIDE SEQUENCE [LARGE SCALE GENOMIC DNA]</scope>
    <source>
        <strain evidence="3 4">CBS 101986</strain>
    </source>
</reference>
<dbReference type="InterPro" id="IPR057678">
    <property type="entry name" value="DUF7918"/>
</dbReference>
<feature type="compositionally biased region" description="Low complexity" evidence="1">
    <location>
        <begin position="426"/>
        <end position="441"/>
    </location>
</feature>
<evidence type="ECO:0000313" key="3">
    <source>
        <dbReference type="EMBL" id="KAF5328372.1"/>
    </source>
</evidence>
<evidence type="ECO:0000259" key="2">
    <source>
        <dbReference type="Pfam" id="PF25534"/>
    </source>
</evidence>
<feature type="region of interest" description="Disordered" evidence="1">
    <location>
        <begin position="235"/>
        <end position="375"/>
    </location>
</feature>
<dbReference type="Pfam" id="PF25534">
    <property type="entry name" value="DUF7918"/>
    <property type="match status" value="1"/>
</dbReference>
<protein>
    <recommendedName>
        <fullName evidence="2">DUF7918 domain-containing protein</fullName>
    </recommendedName>
</protein>
<name>A0A8H5BU10_9AGAR</name>
<feature type="domain" description="DUF7918" evidence="2">
    <location>
        <begin position="14"/>
        <end position="235"/>
    </location>
</feature>
<gene>
    <name evidence="3" type="ORF">D9619_013243</name>
</gene>
<feature type="compositionally biased region" description="Polar residues" evidence="1">
    <location>
        <begin position="634"/>
        <end position="645"/>
    </location>
</feature>
<feature type="compositionally biased region" description="Low complexity" evidence="1">
    <location>
        <begin position="337"/>
        <end position="366"/>
    </location>
</feature>
<feature type="compositionally biased region" description="Low complexity" evidence="1">
    <location>
        <begin position="288"/>
        <end position="300"/>
    </location>
</feature>
<evidence type="ECO:0000256" key="1">
    <source>
        <dbReference type="SAM" id="MobiDB-lite"/>
    </source>
</evidence>
<feature type="region of interest" description="Disordered" evidence="1">
    <location>
        <begin position="400"/>
        <end position="664"/>
    </location>
</feature>
<keyword evidence="4" id="KW-1185">Reference proteome</keyword>
<dbReference type="EMBL" id="JAACJJ010000004">
    <property type="protein sequence ID" value="KAF5328372.1"/>
    <property type="molecule type" value="Genomic_DNA"/>
</dbReference>
<dbReference type="AlphaFoldDB" id="A0A8H5BU10"/>
<organism evidence="3 4">
    <name type="scientific">Psilocybe cf. subviscida</name>
    <dbReference type="NCBI Taxonomy" id="2480587"/>
    <lineage>
        <taxon>Eukaryota</taxon>
        <taxon>Fungi</taxon>
        <taxon>Dikarya</taxon>
        <taxon>Basidiomycota</taxon>
        <taxon>Agaricomycotina</taxon>
        <taxon>Agaricomycetes</taxon>
        <taxon>Agaricomycetidae</taxon>
        <taxon>Agaricales</taxon>
        <taxon>Agaricineae</taxon>
        <taxon>Strophariaceae</taxon>
        <taxon>Psilocybe</taxon>
    </lineage>
</organism>
<feature type="compositionally biased region" description="Basic and acidic residues" evidence="1">
    <location>
        <begin position="588"/>
        <end position="603"/>
    </location>
</feature>
<feature type="compositionally biased region" description="Basic and acidic residues" evidence="1">
    <location>
        <begin position="558"/>
        <end position="574"/>
    </location>
</feature>
<feature type="compositionally biased region" description="Polar residues" evidence="1">
    <location>
        <begin position="301"/>
        <end position="323"/>
    </location>
</feature>
<accession>A0A8H5BU10</accession>